<protein>
    <submittedName>
        <fullName evidence="1">Uncharacterized protein</fullName>
    </submittedName>
</protein>
<sequence length="122" mass="13233">MVCDWHDPEGGSSSPSDLTQIYCGKADFGHFLFSFSLNRTTIRLKRAQKLPQNGLPLATIGQARQAASDAMPSYDSVGTGVGHRVTRHIDRITDRWLSAGTHLPETSVLGYGPSDLDPSYGV</sequence>
<evidence type="ECO:0000313" key="1">
    <source>
        <dbReference type="EMBL" id="GGO88420.1"/>
    </source>
</evidence>
<name>A0A917ZR63_9GAMM</name>
<organism evidence="1 2">
    <name type="scientific">Marinobacterium nitratireducens</name>
    <dbReference type="NCBI Taxonomy" id="518897"/>
    <lineage>
        <taxon>Bacteria</taxon>
        <taxon>Pseudomonadati</taxon>
        <taxon>Pseudomonadota</taxon>
        <taxon>Gammaproteobacteria</taxon>
        <taxon>Oceanospirillales</taxon>
        <taxon>Oceanospirillaceae</taxon>
        <taxon>Marinobacterium</taxon>
    </lineage>
</organism>
<keyword evidence="2" id="KW-1185">Reference proteome</keyword>
<dbReference type="EMBL" id="BMLT01000017">
    <property type="protein sequence ID" value="GGO88420.1"/>
    <property type="molecule type" value="Genomic_DNA"/>
</dbReference>
<dbReference type="AlphaFoldDB" id="A0A917ZR63"/>
<evidence type="ECO:0000313" key="2">
    <source>
        <dbReference type="Proteomes" id="UP000599578"/>
    </source>
</evidence>
<gene>
    <name evidence="1" type="ORF">GCM10011348_43840</name>
</gene>
<accession>A0A917ZR63</accession>
<reference evidence="1 2" key="1">
    <citation type="journal article" date="2014" name="Int. J. Syst. Evol. Microbiol.">
        <title>Complete genome sequence of Corynebacterium casei LMG S-19264T (=DSM 44701T), isolated from a smear-ripened cheese.</title>
        <authorList>
            <consortium name="US DOE Joint Genome Institute (JGI-PGF)"/>
            <person name="Walter F."/>
            <person name="Albersmeier A."/>
            <person name="Kalinowski J."/>
            <person name="Ruckert C."/>
        </authorList>
    </citation>
    <scope>NUCLEOTIDE SEQUENCE [LARGE SCALE GENOMIC DNA]</scope>
    <source>
        <strain evidence="1 2">CGMCC 1.7286</strain>
    </source>
</reference>
<dbReference type="Proteomes" id="UP000599578">
    <property type="component" value="Unassembled WGS sequence"/>
</dbReference>
<comment type="caution">
    <text evidence="1">The sequence shown here is derived from an EMBL/GenBank/DDBJ whole genome shotgun (WGS) entry which is preliminary data.</text>
</comment>
<proteinExistence type="predicted"/>